<evidence type="ECO:0000313" key="3">
    <source>
        <dbReference type="Proteomes" id="UP000681594"/>
    </source>
</evidence>
<dbReference type="EMBL" id="JAGIZB010000014">
    <property type="protein sequence ID" value="MBP0446153.1"/>
    <property type="molecule type" value="Genomic_DNA"/>
</dbReference>
<sequence length="314" mass="32808">MTVARRHGAGWEARAALPVGDPAGMVAGLLAGGDALALGLDLPLGLPRAWAAGRREAGFPAFLRGLYRFPGFLHVNDGLETVSPDRPFYPARGIRGMTRAAHAAALGLSGPHELSRLCDRATAERPAGAPLFWTLGANQTGKAAIAAWGGWLGPALAAGAPYRLWPFEGPLRALLAPGRAVLAETYPAEAMRQLGIRLQGSKRAQGVRLESAPALRAAMARLGVSACPALERAIASGFGQDAAGEDRLDSLLGLLCVISVLEGARPDFIPDDPWVRRWEGWVLGQTALPRPSAPASAAPYPEGPGGHDLTQSLP</sequence>
<accession>A0ABS4AI05</accession>
<evidence type="ECO:0000256" key="1">
    <source>
        <dbReference type="SAM" id="MobiDB-lite"/>
    </source>
</evidence>
<comment type="caution">
    <text evidence="2">The sequence shown here is derived from an EMBL/GenBank/DDBJ whole genome shotgun (WGS) entry which is preliminary data.</text>
</comment>
<feature type="compositionally biased region" description="Low complexity" evidence="1">
    <location>
        <begin position="290"/>
        <end position="300"/>
    </location>
</feature>
<feature type="region of interest" description="Disordered" evidence="1">
    <location>
        <begin position="290"/>
        <end position="314"/>
    </location>
</feature>
<name>A0ABS4AI05_9PROT</name>
<protein>
    <recommendedName>
        <fullName evidence="4">DUF429 domain-containing protein</fullName>
    </recommendedName>
</protein>
<organism evidence="2 3">
    <name type="scientific">Pararoseomonas baculiformis</name>
    <dbReference type="NCBI Taxonomy" id="2820812"/>
    <lineage>
        <taxon>Bacteria</taxon>
        <taxon>Pseudomonadati</taxon>
        <taxon>Pseudomonadota</taxon>
        <taxon>Alphaproteobacteria</taxon>
        <taxon>Acetobacterales</taxon>
        <taxon>Acetobacteraceae</taxon>
        <taxon>Pararoseomonas</taxon>
    </lineage>
</organism>
<proteinExistence type="predicted"/>
<dbReference type="Proteomes" id="UP000681594">
    <property type="component" value="Unassembled WGS sequence"/>
</dbReference>
<gene>
    <name evidence="2" type="ORF">J8J14_15370</name>
</gene>
<evidence type="ECO:0008006" key="4">
    <source>
        <dbReference type="Google" id="ProtNLM"/>
    </source>
</evidence>
<keyword evidence="3" id="KW-1185">Reference proteome</keyword>
<reference evidence="2 3" key="1">
    <citation type="submission" date="2021-03" db="EMBL/GenBank/DDBJ databases">
        <authorList>
            <person name="So Y."/>
        </authorList>
    </citation>
    <scope>NUCLEOTIDE SEQUENCE [LARGE SCALE GENOMIC DNA]</scope>
    <source>
        <strain evidence="2 3">SSH11</strain>
    </source>
</reference>
<evidence type="ECO:0000313" key="2">
    <source>
        <dbReference type="EMBL" id="MBP0446153.1"/>
    </source>
</evidence>
<dbReference type="RefSeq" id="WP_209380423.1">
    <property type="nucleotide sequence ID" value="NZ_JAGIZB010000014.1"/>
</dbReference>